<feature type="transmembrane region" description="Helical" evidence="1">
    <location>
        <begin position="160"/>
        <end position="179"/>
    </location>
</feature>
<name>A0AAU9K5B6_9CILI</name>
<dbReference type="Pfam" id="PF00561">
    <property type="entry name" value="Abhydrolase_1"/>
    <property type="match status" value="1"/>
</dbReference>
<organism evidence="3 4">
    <name type="scientific">Blepharisma stoltei</name>
    <dbReference type="NCBI Taxonomy" id="1481888"/>
    <lineage>
        <taxon>Eukaryota</taxon>
        <taxon>Sar</taxon>
        <taxon>Alveolata</taxon>
        <taxon>Ciliophora</taxon>
        <taxon>Postciliodesmatophora</taxon>
        <taxon>Heterotrichea</taxon>
        <taxon>Heterotrichida</taxon>
        <taxon>Blepharismidae</taxon>
        <taxon>Blepharisma</taxon>
    </lineage>
</organism>
<keyword evidence="4" id="KW-1185">Reference proteome</keyword>
<evidence type="ECO:0000313" key="3">
    <source>
        <dbReference type="EMBL" id="CAG9328355.1"/>
    </source>
</evidence>
<evidence type="ECO:0000259" key="2">
    <source>
        <dbReference type="Pfam" id="PF00561"/>
    </source>
</evidence>
<accession>A0AAU9K5B6</accession>
<sequence length="295" mass="33753">MSSKFVKLALIGSAAIIGVSSLLYYYQNDMIYIPNYPSREYRSPDNNPDGYKTPSERNIPYKDIHLKTSDGETLHCWLMLQESRDVPTILFFHANAGNMGMRMDVIEQFYKEIGVNVFIISYRGYGKSTGKPSEKGLQSDAEAAVSYLFNEDLILNKKKIFIYGSSLGGAVAIFTAWKFQGLPFGGLILENTFTSLPKLVDKLMPAISWLKWLVLANYWPSLNRIQEIKIPVLFISGVRDELIPHGHMIELKQAARQAKFTDWKLVKDGEHNTTWWKAGHNYPVWIREFINRSIN</sequence>
<dbReference type="AlphaFoldDB" id="A0AAU9K5B6"/>
<keyword evidence="1" id="KW-0472">Membrane</keyword>
<dbReference type="EMBL" id="CAJZBQ010000045">
    <property type="protein sequence ID" value="CAG9328355.1"/>
    <property type="molecule type" value="Genomic_DNA"/>
</dbReference>
<dbReference type="Gene3D" id="3.40.50.1820">
    <property type="entry name" value="alpha/beta hydrolase"/>
    <property type="match status" value="1"/>
</dbReference>
<keyword evidence="1" id="KW-1133">Transmembrane helix</keyword>
<feature type="domain" description="AB hydrolase-1" evidence="2">
    <location>
        <begin position="87"/>
        <end position="211"/>
    </location>
</feature>
<dbReference type="InterPro" id="IPR000073">
    <property type="entry name" value="AB_hydrolase_1"/>
</dbReference>
<comment type="caution">
    <text evidence="3">The sequence shown here is derived from an EMBL/GenBank/DDBJ whole genome shotgun (WGS) entry which is preliminary data.</text>
</comment>
<dbReference type="GO" id="GO:0016020">
    <property type="term" value="C:membrane"/>
    <property type="evidence" value="ECO:0007669"/>
    <property type="project" value="TreeGrafter"/>
</dbReference>
<protein>
    <recommendedName>
        <fullName evidence="2">AB hydrolase-1 domain-containing protein</fullName>
    </recommendedName>
</protein>
<proteinExistence type="predicted"/>
<gene>
    <name evidence="3" type="ORF">BSTOLATCC_MIC45807</name>
</gene>
<dbReference type="Proteomes" id="UP001162131">
    <property type="component" value="Unassembled WGS sequence"/>
</dbReference>
<evidence type="ECO:0000313" key="4">
    <source>
        <dbReference type="Proteomes" id="UP001162131"/>
    </source>
</evidence>
<dbReference type="GO" id="GO:0008474">
    <property type="term" value="F:palmitoyl-(protein) hydrolase activity"/>
    <property type="evidence" value="ECO:0007669"/>
    <property type="project" value="TreeGrafter"/>
</dbReference>
<evidence type="ECO:0000256" key="1">
    <source>
        <dbReference type="SAM" id="Phobius"/>
    </source>
</evidence>
<dbReference type="PANTHER" id="PTHR12277:SF81">
    <property type="entry name" value="PROTEIN ABHD13"/>
    <property type="match status" value="1"/>
</dbReference>
<keyword evidence="1" id="KW-0812">Transmembrane</keyword>
<feature type="transmembrane region" description="Helical" evidence="1">
    <location>
        <begin position="6"/>
        <end position="26"/>
    </location>
</feature>
<dbReference type="PANTHER" id="PTHR12277">
    <property type="entry name" value="ALPHA/BETA HYDROLASE DOMAIN-CONTAINING PROTEIN"/>
    <property type="match status" value="1"/>
</dbReference>
<reference evidence="3" key="1">
    <citation type="submission" date="2021-09" db="EMBL/GenBank/DDBJ databases">
        <authorList>
            <consortium name="AG Swart"/>
            <person name="Singh M."/>
            <person name="Singh A."/>
            <person name="Seah K."/>
            <person name="Emmerich C."/>
        </authorList>
    </citation>
    <scope>NUCLEOTIDE SEQUENCE</scope>
    <source>
        <strain evidence="3">ATCC30299</strain>
    </source>
</reference>
<dbReference type="InterPro" id="IPR029058">
    <property type="entry name" value="AB_hydrolase_fold"/>
</dbReference>
<dbReference type="SUPFAM" id="SSF53474">
    <property type="entry name" value="alpha/beta-Hydrolases"/>
    <property type="match status" value="1"/>
</dbReference>